<evidence type="ECO:0000313" key="1">
    <source>
        <dbReference type="EMBL" id="AEJ93985.1"/>
    </source>
</evidence>
<protein>
    <submittedName>
        <fullName evidence="1">Uncharacterized protein</fullName>
    </submittedName>
</protein>
<dbReference type="Proteomes" id="UP000008391">
    <property type="component" value="Segment"/>
</dbReference>
<sequence length="134" mass="14366">MSIRGKYTKGREAFARGEINWMGDDIRAALIDDADYTVNLASDEFLSDIPSGAIVATSPNFTGKSVTNGYLKAAKLIFPTVTGDIAEAAVIYKWTGTASTSRLIAYVSSELYTSVTPNGANIIINWPGIGILRI</sequence>
<reference evidence="1 2" key="1">
    <citation type="journal article" date="2012" name="J. Virol.">
        <title>Complete Genome Sequences of 138 Mycobacteriophages.</title>
        <authorList>
            <consortium name="the Science Education Alliance Phage Hunters Advancing Genomics and Evolutionary Science Program"/>
            <consortium name="the KwaZulu-Natal Research Institute for Tuberculosis and HIV Mycobacterial Genetics Course Students"/>
            <consortium name="the Phage Hunters Integrating Research and Education Program"/>
            <person name="Hatfull G.F."/>
        </authorList>
    </citation>
    <scope>NUCLEOTIDE SEQUENCE [LARGE SCALE GENOMIC DNA]</scope>
</reference>
<keyword evidence="2" id="KW-1185">Reference proteome</keyword>
<dbReference type="GeneID" id="18565997"/>
<accession>G1FGA2</accession>
<gene>
    <name evidence="1" type="primary">37</name>
    <name evidence="1" type="ORF">THIBAULT_37</name>
</gene>
<dbReference type="OrthoDB" id="17930at10239"/>
<evidence type="ECO:0000313" key="2">
    <source>
        <dbReference type="Proteomes" id="UP000008391"/>
    </source>
</evidence>
<organism evidence="1 2">
    <name type="scientific">Mycobacterium phage Thibault</name>
    <dbReference type="NCBI Taxonomy" id="1052673"/>
    <lineage>
        <taxon>Viruses</taxon>
        <taxon>Duplodnaviria</taxon>
        <taxon>Heunggongvirae</taxon>
        <taxon>Uroviricota</taxon>
        <taxon>Caudoviricetes</taxon>
        <taxon>Omegavirus</taxon>
        <taxon>Omegavirus thibault</taxon>
    </lineage>
</organism>
<dbReference type="RefSeq" id="YP_009018048.1">
    <property type="nucleotide sequence ID" value="NC_023738.1"/>
</dbReference>
<dbReference type="EMBL" id="JN201525">
    <property type="protein sequence ID" value="AEJ93985.1"/>
    <property type="molecule type" value="Genomic_DNA"/>
</dbReference>
<name>G1FGA2_9CAUD</name>
<proteinExistence type="predicted"/>
<dbReference type="KEGG" id="vg:18565997"/>